<dbReference type="InterPro" id="IPR045337">
    <property type="entry name" value="MmgE_PrpD_C"/>
</dbReference>
<dbReference type="PANTHER" id="PTHR16943">
    <property type="entry name" value="2-METHYLCITRATE DEHYDRATASE-RELATED"/>
    <property type="match status" value="1"/>
</dbReference>
<accession>A0A158I4F5</accession>
<comment type="similarity">
    <text evidence="1">Belongs to the PrpD family.</text>
</comment>
<reference evidence="4 5" key="1">
    <citation type="submission" date="2016-01" db="EMBL/GenBank/DDBJ databases">
        <authorList>
            <person name="Oliw E.H."/>
        </authorList>
    </citation>
    <scope>NUCLEOTIDE SEQUENCE [LARGE SCALE GENOMIC DNA]</scope>
    <source>
        <strain evidence="4">LMG 27134</strain>
    </source>
</reference>
<feature type="domain" description="MmgE/PrpD C-terminal" evidence="3">
    <location>
        <begin position="283"/>
        <end position="443"/>
    </location>
</feature>
<dbReference type="GO" id="GO:0016829">
    <property type="term" value="F:lyase activity"/>
    <property type="evidence" value="ECO:0007669"/>
    <property type="project" value="InterPro"/>
</dbReference>
<dbReference type="AlphaFoldDB" id="A0A158I4F5"/>
<evidence type="ECO:0000259" key="2">
    <source>
        <dbReference type="Pfam" id="PF03972"/>
    </source>
</evidence>
<dbReference type="OrthoDB" id="9797528at2"/>
<dbReference type="Gene3D" id="1.10.4100.10">
    <property type="entry name" value="2-methylcitrate dehydratase PrpD"/>
    <property type="match status" value="1"/>
</dbReference>
<dbReference type="Proteomes" id="UP000054683">
    <property type="component" value="Unassembled WGS sequence"/>
</dbReference>
<evidence type="ECO:0000256" key="1">
    <source>
        <dbReference type="ARBA" id="ARBA00006174"/>
    </source>
</evidence>
<proteinExistence type="inferred from homology"/>
<dbReference type="RefSeq" id="WP_062089646.1">
    <property type="nucleotide sequence ID" value="NZ_FCOK02000041.1"/>
</dbReference>
<protein>
    <submittedName>
        <fullName evidence="4">MmgE/PrpD family protein</fullName>
    </submittedName>
</protein>
<name>A0A158I4F5_9BURK</name>
<evidence type="ECO:0000313" key="4">
    <source>
        <dbReference type="EMBL" id="SAL51495.1"/>
    </source>
</evidence>
<dbReference type="PANTHER" id="PTHR16943:SF8">
    <property type="entry name" value="2-METHYLCITRATE DEHYDRATASE"/>
    <property type="match status" value="1"/>
</dbReference>
<evidence type="ECO:0000259" key="3">
    <source>
        <dbReference type="Pfam" id="PF19305"/>
    </source>
</evidence>
<dbReference type="EMBL" id="FCOK02000041">
    <property type="protein sequence ID" value="SAL51495.1"/>
    <property type="molecule type" value="Genomic_DNA"/>
</dbReference>
<dbReference type="InterPro" id="IPR045336">
    <property type="entry name" value="MmgE_PrpD_N"/>
</dbReference>
<dbReference type="Pfam" id="PF19305">
    <property type="entry name" value="MmgE_PrpD_C"/>
    <property type="match status" value="1"/>
</dbReference>
<dbReference type="Pfam" id="PF03972">
    <property type="entry name" value="MmgE_PrpD_N"/>
    <property type="match status" value="1"/>
</dbReference>
<dbReference type="InterPro" id="IPR042183">
    <property type="entry name" value="MmgE/PrpD_sf_1"/>
</dbReference>
<evidence type="ECO:0000313" key="5">
    <source>
        <dbReference type="Proteomes" id="UP000054683"/>
    </source>
</evidence>
<dbReference type="InterPro" id="IPR036148">
    <property type="entry name" value="MmgE/PrpD_sf"/>
</dbReference>
<dbReference type="InterPro" id="IPR042188">
    <property type="entry name" value="MmgE/PrpD_sf_2"/>
</dbReference>
<feature type="domain" description="MmgE/PrpD N-terminal" evidence="2">
    <location>
        <begin position="14"/>
        <end position="256"/>
    </location>
</feature>
<dbReference type="SUPFAM" id="SSF103378">
    <property type="entry name" value="2-methylcitrate dehydratase PrpD"/>
    <property type="match status" value="1"/>
</dbReference>
<dbReference type="Gene3D" id="3.30.1330.120">
    <property type="entry name" value="2-methylcitrate dehydratase PrpD"/>
    <property type="match status" value="1"/>
</dbReference>
<dbReference type="InterPro" id="IPR005656">
    <property type="entry name" value="MmgE_PrpD"/>
</dbReference>
<organism evidence="4 5">
    <name type="scientific">Caballeronia udeis</name>
    <dbReference type="NCBI Taxonomy" id="1232866"/>
    <lineage>
        <taxon>Bacteria</taxon>
        <taxon>Pseudomonadati</taxon>
        <taxon>Pseudomonadota</taxon>
        <taxon>Betaproteobacteria</taxon>
        <taxon>Burkholderiales</taxon>
        <taxon>Burkholderiaceae</taxon>
        <taxon>Caballeronia</taxon>
    </lineage>
</organism>
<gene>
    <name evidence="4" type="ORF">AWB69_05278</name>
</gene>
<sequence length="456" mass="49575">MAQQKNDIAPMMRALSEYVASAIERPLPAAVVEKAKHHILDTFAAIVVGASLKPGQVGMAFVESQGGKPECTIGITGKKTSLVNAAFANGMLAGAGETDDSHYLARMHPGCAIVPPILAVSEQRDRRGEAFLRAVVLGYDIGCRLTMSLDEALLDGAFHSPHSFGGLFGGTAGCSALLGFDAEHVRYAFSFAVQQAAGVTCWMRDPEHVEKAFVFGGNPARNAAAAAAMVHSGFTGGSDPFHGQHNFFDSFSPQPNRDEMVRGLGTDYEIMRAMIKKWTVGSPIQAAIDSAQILRREHNLKPSDIESVIATLPDKETKIISNRHMPEICLQHLISLMLVDGDVTLESSHDYARMNDPVVLGIRERLTVVPDAEMTRTPPPRQARIEIITKDGRHLSHHTGAVRGTPDNPMERGEVEEKAMKLMAPRIGEGKARAIVDVTWNLEQHTVRELFTLFSK</sequence>